<evidence type="ECO:0000313" key="3">
    <source>
        <dbReference type="EMBL" id="CAB4218509.1"/>
    </source>
</evidence>
<accession>A0A6J5ST76</accession>
<dbReference type="Pfam" id="PF12684">
    <property type="entry name" value="DUF3799"/>
    <property type="match status" value="1"/>
</dbReference>
<feature type="domain" description="Putative exodeoxyribonuclease 8 PDDEXK-like" evidence="1">
    <location>
        <begin position="18"/>
        <end position="241"/>
    </location>
</feature>
<gene>
    <name evidence="2" type="ORF">UFOVP1459_50</name>
    <name evidence="3" type="ORF">UFOVP1609_24</name>
</gene>
<dbReference type="EMBL" id="LR797412">
    <property type="protein sequence ID" value="CAB4214611.1"/>
    <property type="molecule type" value="Genomic_DNA"/>
</dbReference>
<name>A0A6J5ST76_9CAUD</name>
<protein>
    <submittedName>
        <fullName evidence="3">Exodeoxyribonuclease 8, PDDEXK-like domain containing protein</fullName>
    </submittedName>
</protein>
<evidence type="ECO:0000259" key="1">
    <source>
        <dbReference type="Pfam" id="PF12684"/>
    </source>
</evidence>
<dbReference type="EMBL" id="LR797459">
    <property type="protein sequence ID" value="CAB4218509.1"/>
    <property type="molecule type" value="Genomic_DNA"/>
</dbReference>
<organism evidence="3">
    <name type="scientific">uncultured Caudovirales phage</name>
    <dbReference type="NCBI Taxonomy" id="2100421"/>
    <lineage>
        <taxon>Viruses</taxon>
        <taxon>Duplodnaviria</taxon>
        <taxon>Heunggongvirae</taxon>
        <taxon>Uroviricota</taxon>
        <taxon>Caudoviricetes</taxon>
        <taxon>Peduoviridae</taxon>
        <taxon>Maltschvirus</taxon>
        <taxon>Maltschvirus maltsch</taxon>
    </lineage>
</organism>
<dbReference type="InterPro" id="IPR011604">
    <property type="entry name" value="PDDEXK-like_dom_sf"/>
</dbReference>
<evidence type="ECO:0000313" key="2">
    <source>
        <dbReference type="EMBL" id="CAB4214611.1"/>
    </source>
</evidence>
<dbReference type="InterPro" id="IPR024432">
    <property type="entry name" value="Put_RecE_PDDEXK-like_dom"/>
</dbReference>
<sequence>MITYDLQAPDYHAIDALSASGAKLLLKSPAHYLAAKEHQRDPTPAMAFGSLVHSLVLEPDTVDALYIAAPKFDKRTTAGKAAAEKFDATAGGRTVVDMDLFQKAQRVGDSVRSHHRYSELLKGAKFEASMFWDQHGVPCKARADALNGSSIIDIKTTKDASPDGFAKSVATFQYHLQAAHYLDGYSIASGFMAERFVFLAVETEAPFAVGVYVLDAASIAGGAEMMSQAGRAYRIAQNATAWKGYSPDIVEIAVPRYAMPVEMG</sequence>
<dbReference type="Gene3D" id="3.90.320.10">
    <property type="match status" value="1"/>
</dbReference>
<proteinExistence type="predicted"/>
<reference evidence="3" key="1">
    <citation type="submission" date="2020-05" db="EMBL/GenBank/DDBJ databases">
        <authorList>
            <person name="Chiriac C."/>
            <person name="Salcher M."/>
            <person name="Ghai R."/>
            <person name="Kavagutti S V."/>
        </authorList>
    </citation>
    <scope>NUCLEOTIDE SEQUENCE</scope>
</reference>